<dbReference type="EMBL" id="SWLB01000011">
    <property type="protein sequence ID" value="KAF3332323.1"/>
    <property type="molecule type" value="Genomic_DNA"/>
</dbReference>
<dbReference type="OrthoDB" id="417450at2759"/>
<dbReference type="SMART" id="SM00264">
    <property type="entry name" value="BAG"/>
    <property type="match status" value="1"/>
</dbReference>
<organism evidence="5 6">
    <name type="scientific">Carex littledalei</name>
    <dbReference type="NCBI Taxonomy" id="544730"/>
    <lineage>
        <taxon>Eukaryota</taxon>
        <taxon>Viridiplantae</taxon>
        <taxon>Streptophyta</taxon>
        <taxon>Embryophyta</taxon>
        <taxon>Tracheophyta</taxon>
        <taxon>Spermatophyta</taxon>
        <taxon>Magnoliopsida</taxon>
        <taxon>Liliopsida</taxon>
        <taxon>Poales</taxon>
        <taxon>Cyperaceae</taxon>
        <taxon>Cyperoideae</taxon>
        <taxon>Cariceae</taxon>
        <taxon>Carex</taxon>
        <taxon>Carex subgen. Euthyceras</taxon>
    </lineage>
</organism>
<dbReference type="AlphaFoldDB" id="A0A833VRK8"/>
<feature type="compositionally biased region" description="Low complexity" evidence="2">
    <location>
        <begin position="230"/>
        <end position="247"/>
    </location>
</feature>
<sequence length="360" mass="40426">MNRSKSSMSPVMESPPKAQVEVEEKWEVRPGGMLVQKRDPDSGLGSPVRVPTIRVKVKYAGVPHEVYISSQASFGELKKLVSEKIGLHPDDQKILFKDKERSAKAFLDTAGVKDRSKLTVVDDPEARARRLLELRRTEKSDKASKSISRVSLEVDRLATKVSALEAIVNKGQKVVESDVIRLTELLMNELLKLDAVVGEGDIKEKRKFQVKRVQKYVEILDAIKAKNSKPQSNGQTNQQQQPQTYQYNKDSNLPPKPQSQRTTVSSLRTKPQAQYSNGSHLQQKSEPEDDSVSRPPLKLPPKYYNSSNPQTKAQNNDSRTQPPPPWEQYDLLSSMPSTSSATSTTSIASMPAPRYEWELF</sequence>
<dbReference type="GO" id="GO:0005737">
    <property type="term" value="C:cytoplasm"/>
    <property type="evidence" value="ECO:0007669"/>
    <property type="project" value="TreeGrafter"/>
</dbReference>
<dbReference type="GO" id="GO:0050821">
    <property type="term" value="P:protein stabilization"/>
    <property type="evidence" value="ECO:0007669"/>
    <property type="project" value="TreeGrafter"/>
</dbReference>
<dbReference type="SUPFAM" id="SSF63491">
    <property type="entry name" value="BAG domain"/>
    <property type="match status" value="1"/>
</dbReference>
<dbReference type="InterPro" id="IPR000626">
    <property type="entry name" value="Ubiquitin-like_dom"/>
</dbReference>
<dbReference type="PANTHER" id="PTHR12329">
    <property type="entry name" value="BCL2-ASSOCIATED ATHANOGENE"/>
    <property type="match status" value="1"/>
</dbReference>
<dbReference type="Pfam" id="PF02179">
    <property type="entry name" value="BAG"/>
    <property type="match status" value="1"/>
</dbReference>
<protein>
    <submittedName>
        <fullName evidence="5">BAG family molecular chaperone regulator 1-like protein</fullName>
    </submittedName>
</protein>
<dbReference type="SUPFAM" id="SSF54236">
    <property type="entry name" value="Ubiquitin-like"/>
    <property type="match status" value="1"/>
</dbReference>
<evidence type="ECO:0000259" key="4">
    <source>
        <dbReference type="PROSITE" id="PS51035"/>
    </source>
</evidence>
<evidence type="ECO:0000313" key="5">
    <source>
        <dbReference type="EMBL" id="KAF3332323.1"/>
    </source>
</evidence>
<dbReference type="Gene3D" id="1.20.58.120">
    <property type="entry name" value="BAG domain"/>
    <property type="match status" value="1"/>
</dbReference>
<dbReference type="GO" id="GO:0051087">
    <property type="term" value="F:protein-folding chaperone binding"/>
    <property type="evidence" value="ECO:0007669"/>
    <property type="project" value="InterPro"/>
</dbReference>
<gene>
    <name evidence="5" type="ORF">FCM35_KLT01900</name>
</gene>
<evidence type="ECO:0000313" key="6">
    <source>
        <dbReference type="Proteomes" id="UP000623129"/>
    </source>
</evidence>
<reference evidence="5" key="1">
    <citation type="submission" date="2020-01" db="EMBL/GenBank/DDBJ databases">
        <title>Genome sequence of Kobresia littledalei, the first chromosome-level genome in the family Cyperaceae.</title>
        <authorList>
            <person name="Qu G."/>
        </authorList>
    </citation>
    <scope>NUCLEOTIDE SEQUENCE</scope>
    <source>
        <strain evidence="5">C.B.Clarke</strain>
        <tissue evidence="5">Leaf</tissue>
    </source>
</reference>
<feature type="region of interest" description="Disordered" evidence="2">
    <location>
        <begin position="1"/>
        <end position="22"/>
    </location>
</feature>
<feature type="compositionally biased region" description="Polar residues" evidence="2">
    <location>
        <begin position="258"/>
        <end position="284"/>
    </location>
</feature>
<evidence type="ECO:0000259" key="3">
    <source>
        <dbReference type="PROSITE" id="PS50053"/>
    </source>
</evidence>
<comment type="caution">
    <text evidence="5">The sequence shown here is derived from an EMBL/GenBank/DDBJ whole genome shotgun (WGS) entry which is preliminary data.</text>
</comment>
<dbReference type="Gene3D" id="3.10.20.90">
    <property type="entry name" value="Phosphatidylinositol 3-kinase Catalytic Subunit, Chain A, domain 1"/>
    <property type="match status" value="1"/>
</dbReference>
<dbReference type="InterPro" id="IPR036533">
    <property type="entry name" value="BAG_dom_sf"/>
</dbReference>
<feature type="compositionally biased region" description="Low complexity" evidence="2">
    <location>
        <begin position="333"/>
        <end position="347"/>
    </location>
</feature>
<keyword evidence="6" id="KW-1185">Reference proteome</keyword>
<evidence type="ECO:0000256" key="2">
    <source>
        <dbReference type="SAM" id="MobiDB-lite"/>
    </source>
</evidence>
<feature type="domain" description="BAG" evidence="4">
    <location>
        <begin position="146"/>
        <end position="224"/>
    </location>
</feature>
<proteinExistence type="predicted"/>
<accession>A0A833VRK8</accession>
<dbReference type="InterPro" id="IPR029071">
    <property type="entry name" value="Ubiquitin-like_domsf"/>
</dbReference>
<dbReference type="Proteomes" id="UP000623129">
    <property type="component" value="Unassembled WGS sequence"/>
</dbReference>
<dbReference type="InterPro" id="IPR039773">
    <property type="entry name" value="BAG_chaperone_regulator"/>
</dbReference>
<evidence type="ECO:0000256" key="1">
    <source>
        <dbReference type="ARBA" id="ARBA00023186"/>
    </source>
</evidence>
<dbReference type="GO" id="GO:0000774">
    <property type="term" value="F:adenyl-nucleotide exchange factor activity"/>
    <property type="evidence" value="ECO:0007669"/>
    <property type="project" value="TreeGrafter"/>
</dbReference>
<dbReference type="InterPro" id="IPR003103">
    <property type="entry name" value="BAG_domain"/>
</dbReference>
<name>A0A833VRK8_9POAL</name>
<dbReference type="PROSITE" id="PS50053">
    <property type="entry name" value="UBIQUITIN_2"/>
    <property type="match status" value="1"/>
</dbReference>
<dbReference type="PANTHER" id="PTHR12329:SF20">
    <property type="entry name" value="OS06G0126500 PROTEIN"/>
    <property type="match status" value="1"/>
</dbReference>
<feature type="compositionally biased region" description="Polar residues" evidence="2">
    <location>
        <begin position="304"/>
        <end position="320"/>
    </location>
</feature>
<feature type="region of interest" description="Disordered" evidence="2">
    <location>
        <begin position="226"/>
        <end position="347"/>
    </location>
</feature>
<dbReference type="PROSITE" id="PS51035">
    <property type="entry name" value="BAG"/>
    <property type="match status" value="1"/>
</dbReference>
<dbReference type="Pfam" id="PF00240">
    <property type="entry name" value="ubiquitin"/>
    <property type="match status" value="1"/>
</dbReference>
<feature type="domain" description="Ubiquitin-like" evidence="3">
    <location>
        <begin position="53"/>
        <end position="121"/>
    </location>
</feature>
<keyword evidence="1" id="KW-0143">Chaperone</keyword>